<dbReference type="GO" id="GO:0051537">
    <property type="term" value="F:2 iron, 2 sulfur cluster binding"/>
    <property type="evidence" value="ECO:0007669"/>
    <property type="project" value="UniProtKB-UniRule"/>
</dbReference>
<dbReference type="EC" id="2.8.1.7" evidence="10"/>
<evidence type="ECO:0000256" key="6">
    <source>
        <dbReference type="ARBA" id="ARBA00022898"/>
    </source>
</evidence>
<reference evidence="13" key="1">
    <citation type="journal article" date="2021" name="PeerJ">
        <title>Extensive microbial diversity within the chicken gut microbiome revealed by metagenomics and culture.</title>
        <authorList>
            <person name="Gilroy R."/>
            <person name="Ravi A."/>
            <person name="Getino M."/>
            <person name="Pursley I."/>
            <person name="Horton D.L."/>
            <person name="Alikhan N.F."/>
            <person name="Baker D."/>
            <person name="Gharbi K."/>
            <person name="Hall N."/>
            <person name="Watson M."/>
            <person name="Adriaenssens E.M."/>
            <person name="Foster-Nyarko E."/>
            <person name="Jarju S."/>
            <person name="Secka A."/>
            <person name="Antonio M."/>
            <person name="Oren A."/>
            <person name="Chaudhuri R.R."/>
            <person name="La Ragione R."/>
            <person name="Hildebrand F."/>
            <person name="Pallen M.J."/>
        </authorList>
    </citation>
    <scope>NUCLEOTIDE SEQUENCE</scope>
    <source>
        <strain evidence="13">811</strain>
    </source>
</reference>
<keyword evidence="6 10" id="KW-0663">Pyridoxal phosphate</keyword>
<comment type="caution">
    <text evidence="13">The sequence shown here is derived from an EMBL/GenBank/DDBJ whole genome shotgun (WGS) entry which is preliminary data.</text>
</comment>
<dbReference type="SUPFAM" id="SSF53383">
    <property type="entry name" value="PLP-dependent transferases"/>
    <property type="match status" value="1"/>
</dbReference>
<feature type="binding site" evidence="10">
    <location>
        <position position="151"/>
    </location>
    <ligand>
        <name>pyridoxal 5'-phosphate</name>
        <dbReference type="ChEBI" id="CHEBI:597326"/>
    </ligand>
</feature>
<comment type="function">
    <text evidence="10">Master enzyme that delivers sulfur to a number of partners involved in Fe-S cluster assembly, tRNA modification or cofactor biosynthesis. Catalyzes the removal of elemental sulfur atoms from cysteine to produce alanine. Functions as a sulfur delivery protein for Fe-S cluster synthesis onto IscU, an Fe-S scaffold assembly protein, as well as other S acceptor proteins.</text>
</comment>
<dbReference type="InterPro" id="IPR015424">
    <property type="entry name" value="PyrdxlP-dep_Trfase"/>
</dbReference>
<comment type="cofactor">
    <cofactor evidence="1 10 11">
        <name>pyridoxal 5'-phosphate</name>
        <dbReference type="ChEBI" id="CHEBI:597326"/>
    </cofactor>
</comment>
<dbReference type="InterPro" id="IPR015422">
    <property type="entry name" value="PyrdxlP-dep_Trfase_small"/>
</dbReference>
<accession>A0A9D1V6M3</accession>
<dbReference type="AlphaFoldDB" id="A0A9D1V6M3"/>
<dbReference type="GO" id="GO:0044571">
    <property type="term" value="P:[2Fe-2S] cluster assembly"/>
    <property type="evidence" value="ECO:0007669"/>
    <property type="project" value="UniProtKB-UniRule"/>
</dbReference>
<dbReference type="GO" id="GO:0031071">
    <property type="term" value="F:cysteine desulfurase activity"/>
    <property type="evidence" value="ECO:0007669"/>
    <property type="project" value="UniProtKB-UniRule"/>
</dbReference>
<evidence type="ECO:0000256" key="7">
    <source>
        <dbReference type="ARBA" id="ARBA00023004"/>
    </source>
</evidence>
<dbReference type="InterPro" id="IPR020578">
    <property type="entry name" value="Aminotrans_V_PyrdxlP_BS"/>
</dbReference>
<dbReference type="GO" id="GO:0030170">
    <property type="term" value="F:pyridoxal phosphate binding"/>
    <property type="evidence" value="ECO:0007669"/>
    <property type="project" value="UniProtKB-UniRule"/>
</dbReference>
<feature type="modified residue" description="N6-(pyridoxal phosphate)lysine" evidence="10">
    <location>
        <position position="202"/>
    </location>
</feature>
<dbReference type="Pfam" id="PF00266">
    <property type="entry name" value="Aminotran_5"/>
    <property type="match status" value="1"/>
</dbReference>
<dbReference type="HAMAP" id="MF_00331">
    <property type="entry name" value="Cys_desulf_IscS"/>
    <property type="match status" value="1"/>
</dbReference>
<dbReference type="InterPro" id="IPR010240">
    <property type="entry name" value="Cys_deSase_IscS"/>
</dbReference>
<keyword evidence="8 10" id="KW-0411">Iron-sulfur</keyword>
<evidence type="ECO:0000256" key="2">
    <source>
        <dbReference type="ARBA" id="ARBA00006490"/>
    </source>
</evidence>
<dbReference type="FunFam" id="3.40.640.10:FF:000084">
    <property type="entry name" value="IscS-like cysteine desulfurase"/>
    <property type="match status" value="1"/>
</dbReference>
<dbReference type="Gene3D" id="3.90.1150.10">
    <property type="entry name" value="Aspartate Aminotransferase, domain 1"/>
    <property type="match status" value="1"/>
</dbReference>
<dbReference type="Proteomes" id="UP000824204">
    <property type="component" value="Unassembled WGS sequence"/>
</dbReference>
<feature type="binding site" description="via persulfide group" evidence="10">
    <location>
        <position position="325"/>
    </location>
    <ligand>
        <name>[2Fe-2S] cluster</name>
        <dbReference type="ChEBI" id="CHEBI:190135"/>
        <note>ligand shared with IscU</note>
    </ligand>
</feature>
<sequence>MEHIYFDHAATTPVDERVLQKMLPYFTDNFGNPNSQHWFGRRSVTAVDEARDTVASLIGAKPSEIYFTSGGTESDNWAIRGAAHARAEKGKHLIISAVEHPAMITTAKELEKEGFEISLAPVDEYGAVDVEKLKSLLRPDTIFVGIMTANNEVGTIQPLAEISGLCRERGILFFTDAVQAAGALKIDVNDPAVDLLSFSGHKFYGPKGVGVLYIRSGLKLGKIITGGHQERTMRGGTTNVPAIVGLAEALRLAQEEREQNAAYVSSLRDRFISRVLHEIPYVKLNGHPQNRLPANANFSFRYIEGESLLFSLDLAGIAVSSGSACSSGSLEPSHVLLAMGLPEGLAHGSIRFSFGKDNTPAQIDYAVDKLKEIVVKLRALSPLFPKDLKNEVFEKEI</sequence>
<comment type="subunit">
    <text evidence="10">Homodimer. Forms a heterotetramer with IscU, interacts with other sulfur acceptors.</text>
</comment>
<evidence type="ECO:0000256" key="4">
    <source>
        <dbReference type="ARBA" id="ARBA00022679"/>
    </source>
</evidence>
<dbReference type="Gene3D" id="3.40.640.10">
    <property type="entry name" value="Type I PLP-dependent aspartate aminotransferase-like (Major domain)"/>
    <property type="match status" value="1"/>
</dbReference>
<protein>
    <recommendedName>
        <fullName evidence="10">Cysteine desulfurase IscS</fullName>
        <ecNumber evidence="10">2.8.1.7</ecNumber>
    </recommendedName>
</protein>
<evidence type="ECO:0000256" key="3">
    <source>
        <dbReference type="ARBA" id="ARBA00022490"/>
    </source>
</evidence>
<dbReference type="GO" id="GO:1990221">
    <property type="term" value="C:L-cysteine desulfurase complex"/>
    <property type="evidence" value="ECO:0007669"/>
    <property type="project" value="UniProtKB-ARBA"/>
</dbReference>
<evidence type="ECO:0000313" key="14">
    <source>
        <dbReference type="Proteomes" id="UP000824204"/>
    </source>
</evidence>
<dbReference type="InterPro" id="IPR000192">
    <property type="entry name" value="Aminotrans_V_dom"/>
</dbReference>
<comment type="subcellular location">
    <subcellularLocation>
        <location evidence="10">Cytoplasm</location>
    </subcellularLocation>
</comment>
<feature type="binding site" evidence="10">
    <location>
        <begin position="71"/>
        <end position="72"/>
    </location>
    <ligand>
        <name>pyridoxal 5'-phosphate</name>
        <dbReference type="ChEBI" id="CHEBI:597326"/>
    </ligand>
</feature>
<dbReference type="InterPro" id="IPR015421">
    <property type="entry name" value="PyrdxlP-dep_Trfase_major"/>
</dbReference>
<dbReference type="EMBL" id="DXFX01000023">
    <property type="protein sequence ID" value="HIX07162.1"/>
    <property type="molecule type" value="Genomic_DNA"/>
</dbReference>
<dbReference type="PANTHER" id="PTHR11601:SF34">
    <property type="entry name" value="CYSTEINE DESULFURASE"/>
    <property type="match status" value="1"/>
</dbReference>
<proteinExistence type="inferred from homology"/>
<keyword evidence="5 10" id="KW-0479">Metal-binding</keyword>
<feature type="binding site" evidence="10">
    <location>
        <begin position="199"/>
        <end position="201"/>
    </location>
    <ligand>
        <name>pyridoxal 5'-phosphate</name>
        <dbReference type="ChEBI" id="CHEBI:597326"/>
    </ligand>
</feature>
<comment type="pathway">
    <text evidence="10">Cofactor biosynthesis; iron-sulfur cluster biosynthesis.</text>
</comment>
<dbReference type="Gene3D" id="1.10.260.50">
    <property type="match status" value="1"/>
</dbReference>
<dbReference type="PANTHER" id="PTHR11601">
    <property type="entry name" value="CYSTEINE DESULFURYLASE FAMILY MEMBER"/>
    <property type="match status" value="1"/>
</dbReference>
<comment type="similarity">
    <text evidence="2 10">Belongs to the class-V pyridoxal-phosphate-dependent aminotransferase family. NifS/IscS subfamily.</text>
</comment>
<evidence type="ECO:0000256" key="10">
    <source>
        <dbReference type="HAMAP-Rule" id="MF_00331"/>
    </source>
</evidence>
<name>A0A9D1V6M3_9FIRM</name>
<evidence type="ECO:0000256" key="8">
    <source>
        <dbReference type="ARBA" id="ARBA00023014"/>
    </source>
</evidence>
<evidence type="ECO:0000259" key="12">
    <source>
        <dbReference type="Pfam" id="PF00266"/>
    </source>
</evidence>
<gene>
    <name evidence="13" type="primary">nifS</name>
    <name evidence="10" type="synonym">iscS</name>
    <name evidence="13" type="ORF">H9741_01685</name>
</gene>
<feature type="domain" description="Aminotransferase class V" evidence="12">
    <location>
        <begin position="4"/>
        <end position="365"/>
    </location>
</feature>
<evidence type="ECO:0000313" key="13">
    <source>
        <dbReference type="EMBL" id="HIX07162.1"/>
    </source>
</evidence>
<dbReference type="GO" id="GO:0046872">
    <property type="term" value="F:metal ion binding"/>
    <property type="evidence" value="ECO:0007669"/>
    <property type="project" value="UniProtKB-KW"/>
</dbReference>
<evidence type="ECO:0000256" key="1">
    <source>
        <dbReference type="ARBA" id="ARBA00001933"/>
    </source>
</evidence>
<keyword evidence="10" id="KW-0001">2Fe-2S</keyword>
<dbReference type="PIRSF" id="PIRSF005572">
    <property type="entry name" value="NifS"/>
    <property type="match status" value="1"/>
</dbReference>
<evidence type="ECO:0000256" key="5">
    <source>
        <dbReference type="ARBA" id="ARBA00022723"/>
    </source>
</evidence>
<dbReference type="NCBIfam" id="TIGR03402">
    <property type="entry name" value="FeS_nifS"/>
    <property type="match status" value="1"/>
</dbReference>
<reference evidence="13" key="2">
    <citation type="submission" date="2021-04" db="EMBL/GenBank/DDBJ databases">
        <authorList>
            <person name="Gilroy R."/>
        </authorList>
    </citation>
    <scope>NUCLEOTIDE SEQUENCE</scope>
    <source>
        <strain evidence="13">811</strain>
    </source>
</reference>
<feature type="binding site" evidence="10">
    <location>
        <position position="237"/>
    </location>
    <ligand>
        <name>pyridoxal 5'-phosphate</name>
        <dbReference type="ChEBI" id="CHEBI:597326"/>
    </ligand>
</feature>
<evidence type="ECO:0000256" key="11">
    <source>
        <dbReference type="RuleBase" id="RU004504"/>
    </source>
</evidence>
<comment type="catalytic activity">
    <reaction evidence="9 10">
        <text>(sulfur carrier)-H + L-cysteine = (sulfur carrier)-SH + L-alanine</text>
        <dbReference type="Rhea" id="RHEA:43892"/>
        <dbReference type="Rhea" id="RHEA-COMP:14737"/>
        <dbReference type="Rhea" id="RHEA-COMP:14739"/>
        <dbReference type="ChEBI" id="CHEBI:29917"/>
        <dbReference type="ChEBI" id="CHEBI:35235"/>
        <dbReference type="ChEBI" id="CHEBI:57972"/>
        <dbReference type="ChEBI" id="CHEBI:64428"/>
        <dbReference type="EC" id="2.8.1.7"/>
    </reaction>
</comment>
<keyword evidence="7 10" id="KW-0408">Iron</keyword>
<evidence type="ECO:0000256" key="9">
    <source>
        <dbReference type="ARBA" id="ARBA00050776"/>
    </source>
</evidence>
<keyword evidence="3 10" id="KW-0963">Cytoplasm</keyword>
<keyword evidence="4 10" id="KW-0808">Transferase</keyword>
<dbReference type="NCBIfam" id="NF002806">
    <property type="entry name" value="PRK02948.1"/>
    <property type="match status" value="1"/>
</dbReference>
<dbReference type="InterPro" id="IPR017772">
    <property type="entry name" value="Cys_deSase_NifS_bac/arc"/>
</dbReference>
<dbReference type="InterPro" id="IPR016454">
    <property type="entry name" value="Cysteine_dSase"/>
</dbReference>
<dbReference type="GO" id="GO:0006520">
    <property type="term" value="P:amino acid metabolic process"/>
    <property type="evidence" value="ECO:0007669"/>
    <property type="project" value="InterPro"/>
</dbReference>
<feature type="binding site" evidence="10">
    <location>
        <position position="179"/>
    </location>
    <ligand>
        <name>pyridoxal 5'-phosphate</name>
        <dbReference type="ChEBI" id="CHEBI:597326"/>
    </ligand>
</feature>
<dbReference type="PROSITE" id="PS00595">
    <property type="entry name" value="AA_TRANSFER_CLASS_5"/>
    <property type="match status" value="1"/>
</dbReference>
<organism evidence="13 14">
    <name type="scientific">Candidatus Borkfalkia faecipullorum</name>
    <dbReference type="NCBI Taxonomy" id="2838510"/>
    <lineage>
        <taxon>Bacteria</taxon>
        <taxon>Bacillati</taxon>
        <taxon>Bacillota</taxon>
        <taxon>Clostridia</taxon>
        <taxon>Christensenellales</taxon>
        <taxon>Christensenellaceae</taxon>
        <taxon>Candidatus Borkfalkia</taxon>
    </lineage>
</organism>
<feature type="active site" description="Cysteine persulfide intermediate" evidence="10">
    <location>
        <position position="325"/>
    </location>
</feature>